<dbReference type="PANTHER" id="PTHR42693:SF33">
    <property type="entry name" value="ARYLSULFATASE"/>
    <property type="match status" value="1"/>
</dbReference>
<dbReference type="RefSeq" id="WP_173750277.1">
    <property type="nucleotide sequence ID" value="NZ_JAAITA010000038.1"/>
</dbReference>
<dbReference type="InterPro" id="IPR050738">
    <property type="entry name" value="Sulfatase"/>
</dbReference>
<dbReference type="SUPFAM" id="SSF53649">
    <property type="entry name" value="Alkaline phosphatase-like"/>
    <property type="match status" value="1"/>
</dbReference>
<keyword evidence="3" id="KW-0378">Hydrolase</keyword>
<dbReference type="CDD" id="cd16149">
    <property type="entry name" value="sulfatase_like"/>
    <property type="match status" value="1"/>
</dbReference>
<evidence type="ECO:0000256" key="2">
    <source>
        <dbReference type="ARBA" id="ARBA00022723"/>
    </source>
</evidence>
<feature type="domain" description="Sulfatase N-terminal" evidence="5">
    <location>
        <begin position="5"/>
        <end position="333"/>
    </location>
</feature>
<accession>A0ABX2IFS6</accession>
<evidence type="ECO:0000259" key="5">
    <source>
        <dbReference type="Pfam" id="PF00884"/>
    </source>
</evidence>
<comment type="similarity">
    <text evidence="1">Belongs to the sulfatase family.</text>
</comment>
<dbReference type="EMBL" id="JAAITA010000038">
    <property type="protein sequence ID" value="NSJ87457.1"/>
    <property type="molecule type" value="Genomic_DNA"/>
</dbReference>
<sequence length="478" mass="53691">MKKQPNIVFIISDDQGYWSLGCSGNEEIISPNIDRLAQEGMRFENFFCTSPVCSPARASLLTGTIPSQHGVHDWLRDDDEKQSALEYLAGQYSYTKALAENGYCCALSGKWHMGAAGKVQQGFTHWFSHKSGGGPYYGAPMYKDGVLYREERYVTEAITEDALEFLDTRREQEQPFYLHVAYTAPHAPWLNNHPKEYTDLYKDCPFESVPHLPRHPDSIYLTDEVAKDERGNLIGYFAAVTAMDAGIGKIMEKLEDMGIAEDTLVVFTADNGFSCGHHGFWGKGNATFPLNMYEESVKVPFIVRHPGHIPAGAVCDALVSAYDFMPTLLDYLDLKASDHGNRPGMSFAPALRGEAFNQHEEVVVMDEYGPNRMIRGRRFKYVARYPYGPNELYDLKTDPGETNNLLMSGGFEELEQEMRLRLETWFSKYVNPEIDGAKEAVFGSGQTGLAGLWGKGVSGHSCDDYIKENPNFAPYRMK</sequence>
<evidence type="ECO:0000313" key="7">
    <source>
        <dbReference type="Proteomes" id="UP000822142"/>
    </source>
</evidence>
<evidence type="ECO:0000256" key="3">
    <source>
        <dbReference type="ARBA" id="ARBA00022801"/>
    </source>
</evidence>
<keyword evidence="2" id="KW-0479">Metal-binding</keyword>
<keyword evidence="7" id="KW-1185">Reference proteome</keyword>
<evidence type="ECO:0000313" key="6">
    <source>
        <dbReference type="EMBL" id="NSJ87457.1"/>
    </source>
</evidence>
<keyword evidence="4" id="KW-0106">Calcium</keyword>
<dbReference type="PANTHER" id="PTHR42693">
    <property type="entry name" value="ARYLSULFATASE FAMILY MEMBER"/>
    <property type="match status" value="1"/>
</dbReference>
<gene>
    <name evidence="6" type="ORF">G5A70_15050</name>
</gene>
<protein>
    <submittedName>
        <fullName evidence="6">Sulfatase-like hydrolase/transferase</fullName>
    </submittedName>
</protein>
<reference evidence="6 7" key="1">
    <citation type="journal article" date="2020" name="Cell Host Microbe">
        <title>Functional and Genomic Variation between Human-Derived Isolates of Lachnospiraceae Reveals Inter- and Intra-Species Diversity.</title>
        <authorList>
            <person name="Sorbara M.T."/>
            <person name="Littmann E.R."/>
            <person name="Fontana E."/>
            <person name="Moody T.U."/>
            <person name="Kohout C.E."/>
            <person name="Gjonbalaj M."/>
            <person name="Eaton V."/>
            <person name="Seok R."/>
            <person name="Leiner I.M."/>
            <person name="Pamer E.G."/>
        </authorList>
    </citation>
    <scope>NUCLEOTIDE SEQUENCE [LARGE SCALE GENOMIC DNA]</scope>
    <source>
        <strain evidence="6 7">MSK.15.26</strain>
    </source>
</reference>
<dbReference type="Gene3D" id="3.40.720.10">
    <property type="entry name" value="Alkaline Phosphatase, subunit A"/>
    <property type="match status" value="1"/>
</dbReference>
<evidence type="ECO:0000256" key="1">
    <source>
        <dbReference type="ARBA" id="ARBA00008779"/>
    </source>
</evidence>
<dbReference type="Proteomes" id="UP000822142">
    <property type="component" value="Unassembled WGS sequence"/>
</dbReference>
<dbReference type="PROSITE" id="PS00523">
    <property type="entry name" value="SULFATASE_1"/>
    <property type="match status" value="1"/>
</dbReference>
<comment type="caution">
    <text evidence="6">The sequence shown here is derived from an EMBL/GenBank/DDBJ whole genome shotgun (WGS) entry which is preliminary data.</text>
</comment>
<dbReference type="InterPro" id="IPR000917">
    <property type="entry name" value="Sulfatase_N"/>
</dbReference>
<dbReference type="InterPro" id="IPR024607">
    <property type="entry name" value="Sulfatase_CS"/>
</dbReference>
<name>A0ABX2IFS6_BLAHA</name>
<proteinExistence type="inferred from homology"/>
<dbReference type="Pfam" id="PF00884">
    <property type="entry name" value="Sulfatase"/>
    <property type="match status" value="1"/>
</dbReference>
<dbReference type="InterPro" id="IPR017850">
    <property type="entry name" value="Alkaline_phosphatase_core_sf"/>
</dbReference>
<evidence type="ECO:0000256" key="4">
    <source>
        <dbReference type="ARBA" id="ARBA00022837"/>
    </source>
</evidence>
<organism evidence="6 7">
    <name type="scientific">Blautia hansenii</name>
    <name type="common">Ruminococcus hansenii</name>
    <dbReference type="NCBI Taxonomy" id="1322"/>
    <lineage>
        <taxon>Bacteria</taxon>
        <taxon>Bacillati</taxon>
        <taxon>Bacillota</taxon>
        <taxon>Clostridia</taxon>
        <taxon>Lachnospirales</taxon>
        <taxon>Lachnospiraceae</taxon>
        <taxon>Blautia</taxon>
    </lineage>
</organism>